<protein>
    <submittedName>
        <fullName evidence="1">Uncharacterized protein</fullName>
    </submittedName>
</protein>
<gene>
    <name evidence="1" type="ORF">SAMN05444366_2213</name>
</gene>
<proteinExistence type="predicted"/>
<dbReference type="Gene3D" id="1.10.1670.10">
    <property type="entry name" value="Helix-hairpin-Helix base-excision DNA repair enzymes (C-terminal)"/>
    <property type="match status" value="1"/>
</dbReference>
<name>A0A1M7FQM1_9FLAO</name>
<dbReference type="OrthoDB" id="1325941at2"/>
<sequence>MTDIDLYNSAVAFLLSFKDVTKEDLDKHLLSEHEKPKDLKIIYRCLCESAQNRQMSTRVIGNSIGGIGNLKRILYDFDPHQVANIYKKGDTQTLLTDIKLKLNPTGQFRTTTKSLWPQFCKSIIDSAHFLKSFDTADNFYEWANFFANDVRAKPALPLMISMEITGIGFPLACDFLKELGFDEYGKPDVHLKDIFQALNAIDKNEKSVIKQDYATLKVIDRIAKANNVTPYAIDKIFWLIGSGNFYSTGKNIGRQKQHFIDLMTNKDYHQAPKQ</sequence>
<dbReference type="EMBL" id="FRBY01000003">
    <property type="protein sequence ID" value="SHM06068.1"/>
    <property type="molecule type" value="Genomic_DNA"/>
</dbReference>
<dbReference type="Proteomes" id="UP000184121">
    <property type="component" value="Unassembled WGS sequence"/>
</dbReference>
<organism evidence="1 2">
    <name type="scientific">Flavobacterium saccharophilum</name>
    <dbReference type="NCBI Taxonomy" id="29534"/>
    <lineage>
        <taxon>Bacteria</taxon>
        <taxon>Pseudomonadati</taxon>
        <taxon>Bacteroidota</taxon>
        <taxon>Flavobacteriia</taxon>
        <taxon>Flavobacteriales</taxon>
        <taxon>Flavobacteriaceae</taxon>
        <taxon>Flavobacterium</taxon>
    </lineage>
</organism>
<evidence type="ECO:0000313" key="2">
    <source>
        <dbReference type="Proteomes" id="UP000184121"/>
    </source>
</evidence>
<keyword evidence="2" id="KW-1185">Reference proteome</keyword>
<dbReference type="AlphaFoldDB" id="A0A1M7FQM1"/>
<evidence type="ECO:0000313" key="1">
    <source>
        <dbReference type="EMBL" id="SHM06068.1"/>
    </source>
</evidence>
<dbReference type="RefSeq" id="WP_072972293.1">
    <property type="nucleotide sequence ID" value="NZ_FRBY01000003.1"/>
</dbReference>
<accession>A0A1M7FQM1</accession>
<reference evidence="2" key="1">
    <citation type="submission" date="2016-11" db="EMBL/GenBank/DDBJ databases">
        <authorList>
            <person name="Varghese N."/>
            <person name="Submissions S."/>
        </authorList>
    </citation>
    <scope>NUCLEOTIDE SEQUENCE [LARGE SCALE GENOMIC DNA]</scope>
    <source>
        <strain evidence="2">DSM 1811</strain>
    </source>
</reference>
<dbReference type="InterPro" id="IPR023170">
    <property type="entry name" value="HhH_base_excis_C"/>
</dbReference>